<evidence type="ECO:0000256" key="2">
    <source>
        <dbReference type="SAM" id="MobiDB-lite"/>
    </source>
</evidence>
<feature type="compositionally biased region" description="Low complexity" evidence="2">
    <location>
        <begin position="234"/>
        <end position="257"/>
    </location>
</feature>
<dbReference type="InterPro" id="IPR011989">
    <property type="entry name" value="ARM-like"/>
</dbReference>
<evidence type="ECO:0000259" key="3">
    <source>
        <dbReference type="PROSITE" id="PS51232"/>
    </source>
</evidence>
<proteinExistence type="predicted"/>
<dbReference type="InterPro" id="IPR056771">
    <property type="entry name" value="FH3_FHOD1-3-like"/>
</dbReference>
<feature type="compositionally biased region" description="Low complexity" evidence="2">
    <location>
        <begin position="199"/>
        <end position="213"/>
    </location>
</feature>
<dbReference type="InterPro" id="IPR014768">
    <property type="entry name" value="GBD/FH3_dom"/>
</dbReference>
<name>A0ABM0RNW0_GALVR</name>
<dbReference type="Pfam" id="PF24959">
    <property type="entry name" value="FH3_FHOD1-3"/>
    <property type="match status" value="1"/>
</dbReference>
<dbReference type="SUPFAM" id="SSF48371">
    <property type="entry name" value="ARM repeat"/>
    <property type="match status" value="1"/>
</dbReference>
<dbReference type="GeneID" id="103599892"/>
<accession>A0ABM0RNW0</accession>
<dbReference type="RefSeq" id="XP_008582301.1">
    <property type="nucleotide sequence ID" value="XM_008584079.1"/>
</dbReference>
<feature type="domain" description="GBD/FH3" evidence="3">
    <location>
        <begin position="1"/>
        <end position="238"/>
    </location>
</feature>
<keyword evidence="1" id="KW-0009">Actin-binding</keyword>
<organism evidence="4 5">
    <name type="scientific">Galeopterus variegatus</name>
    <name type="common">Malayan flying lemur</name>
    <name type="synonym">Cynocephalus variegatus</name>
    <dbReference type="NCBI Taxonomy" id="482537"/>
    <lineage>
        <taxon>Eukaryota</taxon>
        <taxon>Metazoa</taxon>
        <taxon>Chordata</taxon>
        <taxon>Craniata</taxon>
        <taxon>Vertebrata</taxon>
        <taxon>Euteleostomi</taxon>
        <taxon>Mammalia</taxon>
        <taxon>Eutheria</taxon>
        <taxon>Euarchontoglires</taxon>
        <taxon>Dermoptera</taxon>
        <taxon>Cynocephalidae</taxon>
        <taxon>Galeopterus</taxon>
    </lineage>
</organism>
<dbReference type="PROSITE" id="PS51232">
    <property type="entry name" value="GBD_FH3"/>
    <property type="match status" value="1"/>
</dbReference>
<evidence type="ECO:0000313" key="5">
    <source>
        <dbReference type="RefSeq" id="XP_008582301.1"/>
    </source>
</evidence>
<gene>
    <name evidence="5" type="primary">LOC103599892</name>
</gene>
<protein>
    <submittedName>
        <fullName evidence="5">FH1/FH2 domain-containing protein 3-like</fullName>
    </submittedName>
</protein>
<evidence type="ECO:0000256" key="1">
    <source>
        <dbReference type="ARBA" id="ARBA00023203"/>
    </source>
</evidence>
<sequence>MLYVDGMNGVIKHDETVQWLYTLTGSKFRLVVKTALKLLLVFVEYSESNAPLLIQAVTAVDTKRGVKPWSNIMEILEEKDGVDTELLVYAMTLVNKTLSGLPDQDTFYDVVDCLEELGIAAVSQRHLSKKGTDLDLVEQLNIYEVVLRHEDGDETVELPPSGCRDRRRASVCSGGGGGAEHRGLDCRRSRRHSVQSIRSPLSAPTSPSSQSAPGLQPSQVPDVREKYSNFSKNSYHSSRPPSGSSVPTTPTSSLSPPQEARLER</sequence>
<dbReference type="PANTHER" id="PTHR45920:SF3">
    <property type="entry name" value="FH1_FH2 DOMAIN-CONTAINING PROTEIN 3"/>
    <property type="match status" value="1"/>
</dbReference>
<feature type="region of interest" description="Disordered" evidence="2">
    <location>
        <begin position="154"/>
        <end position="264"/>
    </location>
</feature>
<dbReference type="PANTHER" id="PTHR45920">
    <property type="entry name" value="FORMIN HOMOLOGY 2 DOMAIN CONTAINING, ISOFORM I"/>
    <property type="match status" value="1"/>
</dbReference>
<dbReference type="Proteomes" id="UP000694923">
    <property type="component" value="Unplaced"/>
</dbReference>
<dbReference type="Gene3D" id="1.25.10.10">
    <property type="entry name" value="Leucine-rich Repeat Variant"/>
    <property type="match status" value="1"/>
</dbReference>
<reference evidence="5" key="1">
    <citation type="submission" date="2025-08" db="UniProtKB">
        <authorList>
            <consortium name="RefSeq"/>
        </authorList>
    </citation>
    <scope>IDENTIFICATION</scope>
</reference>
<dbReference type="InterPro" id="IPR016024">
    <property type="entry name" value="ARM-type_fold"/>
</dbReference>
<keyword evidence="4" id="KW-1185">Reference proteome</keyword>
<evidence type="ECO:0000313" key="4">
    <source>
        <dbReference type="Proteomes" id="UP000694923"/>
    </source>
</evidence>